<dbReference type="AlphaFoldDB" id="A0AAV4NDW5"/>
<keyword evidence="2" id="KW-1185">Reference proteome</keyword>
<dbReference type="EMBL" id="BPLR01020692">
    <property type="protein sequence ID" value="GIX81599.1"/>
    <property type="molecule type" value="Genomic_DNA"/>
</dbReference>
<proteinExistence type="predicted"/>
<organism evidence="1 2">
    <name type="scientific">Caerostris extrusa</name>
    <name type="common">Bark spider</name>
    <name type="synonym">Caerostris bankana</name>
    <dbReference type="NCBI Taxonomy" id="172846"/>
    <lineage>
        <taxon>Eukaryota</taxon>
        <taxon>Metazoa</taxon>
        <taxon>Ecdysozoa</taxon>
        <taxon>Arthropoda</taxon>
        <taxon>Chelicerata</taxon>
        <taxon>Arachnida</taxon>
        <taxon>Araneae</taxon>
        <taxon>Araneomorphae</taxon>
        <taxon>Entelegynae</taxon>
        <taxon>Araneoidea</taxon>
        <taxon>Araneidae</taxon>
        <taxon>Caerostris</taxon>
    </lineage>
</organism>
<evidence type="ECO:0000313" key="1">
    <source>
        <dbReference type="EMBL" id="GIX81599.1"/>
    </source>
</evidence>
<evidence type="ECO:0000313" key="2">
    <source>
        <dbReference type="Proteomes" id="UP001054945"/>
    </source>
</evidence>
<gene>
    <name evidence="1" type="ORF">CEXT_600331</name>
</gene>
<sequence length="81" mass="9531">MKLVFYWGSMNLPNKSKRVVNCSFIWEMDILIMSRIKQNPVGRFDAAYGRSYYQEIGSNRIRKPKNYYGDCALQSCECHPL</sequence>
<accession>A0AAV4NDW5</accession>
<protein>
    <submittedName>
        <fullName evidence="1">Uncharacterized protein</fullName>
    </submittedName>
</protein>
<dbReference type="Proteomes" id="UP001054945">
    <property type="component" value="Unassembled WGS sequence"/>
</dbReference>
<reference evidence="1 2" key="1">
    <citation type="submission" date="2021-06" db="EMBL/GenBank/DDBJ databases">
        <title>Caerostris extrusa draft genome.</title>
        <authorList>
            <person name="Kono N."/>
            <person name="Arakawa K."/>
        </authorList>
    </citation>
    <scope>NUCLEOTIDE SEQUENCE [LARGE SCALE GENOMIC DNA]</scope>
</reference>
<name>A0AAV4NDW5_CAEEX</name>
<comment type="caution">
    <text evidence="1">The sequence shown here is derived from an EMBL/GenBank/DDBJ whole genome shotgun (WGS) entry which is preliminary data.</text>
</comment>